<proteinExistence type="predicted"/>
<evidence type="ECO:0000313" key="6">
    <source>
        <dbReference type="EMBL" id="MFD0963920.1"/>
    </source>
</evidence>
<feature type="domain" description="Iron-binding zinc finger CDGSH type" evidence="5">
    <location>
        <begin position="109"/>
        <end position="143"/>
    </location>
</feature>
<dbReference type="InterPro" id="IPR042216">
    <property type="entry name" value="MitoNEET_CISD"/>
</dbReference>
<dbReference type="Gene3D" id="3.40.5.90">
    <property type="entry name" value="CDGSH iron-sulfur domain, mitoNEET-type"/>
    <property type="match status" value="1"/>
</dbReference>
<dbReference type="EMBL" id="JBHTJM010000008">
    <property type="protein sequence ID" value="MFD0963920.1"/>
    <property type="molecule type" value="Genomic_DNA"/>
</dbReference>
<gene>
    <name evidence="6" type="ORF">ACFQ1O_07880</name>
</gene>
<keyword evidence="3" id="KW-0408">Iron</keyword>
<dbReference type="RefSeq" id="WP_377715130.1">
    <property type="nucleotide sequence ID" value="NZ_JBHTJM010000008.1"/>
</dbReference>
<protein>
    <submittedName>
        <fullName evidence="6">(4Fe-4S)-binding protein</fullName>
    </submittedName>
</protein>
<evidence type="ECO:0000313" key="7">
    <source>
        <dbReference type="Proteomes" id="UP001596997"/>
    </source>
</evidence>
<evidence type="ECO:0000256" key="2">
    <source>
        <dbReference type="ARBA" id="ARBA00022723"/>
    </source>
</evidence>
<dbReference type="Pfam" id="PF09360">
    <property type="entry name" value="zf-CDGSH"/>
    <property type="match status" value="1"/>
</dbReference>
<accession>A0ABW3I2Z4</accession>
<keyword evidence="4" id="KW-0411">Iron-sulfur</keyword>
<evidence type="ECO:0000256" key="4">
    <source>
        <dbReference type="ARBA" id="ARBA00023014"/>
    </source>
</evidence>
<keyword evidence="2" id="KW-0479">Metal-binding</keyword>
<organism evidence="6 7">
    <name type="scientific">Pseudofulvibacter geojedonensis</name>
    <dbReference type="NCBI Taxonomy" id="1123758"/>
    <lineage>
        <taxon>Bacteria</taxon>
        <taxon>Pseudomonadati</taxon>
        <taxon>Bacteroidota</taxon>
        <taxon>Flavobacteriia</taxon>
        <taxon>Flavobacteriales</taxon>
        <taxon>Flavobacteriaceae</taxon>
        <taxon>Pseudofulvibacter</taxon>
    </lineage>
</organism>
<dbReference type="SMART" id="SM00704">
    <property type="entry name" value="ZnF_CDGSH"/>
    <property type="match status" value="1"/>
</dbReference>
<name>A0ABW3I2Z4_9FLAO</name>
<dbReference type="Pfam" id="PF06902">
    <property type="entry name" value="Fer4_19"/>
    <property type="match status" value="1"/>
</dbReference>
<sequence length="144" mass="16174">MNEDKKKIVKEYSNEEITVVWKPDSCIHSKKCWKDLIQVFNPKNRPWINLVGATNDRIKKQVTACPSGALSYKSNIEDDKEVIQTETKVEALKNGPLLIYGTIHITNSDGATEVKSKTTAFCRCGISQNKPYCDGAHIKANFKA</sequence>
<evidence type="ECO:0000256" key="3">
    <source>
        <dbReference type="ARBA" id="ARBA00023004"/>
    </source>
</evidence>
<reference evidence="7" key="1">
    <citation type="journal article" date="2019" name="Int. J. Syst. Evol. Microbiol.">
        <title>The Global Catalogue of Microorganisms (GCM) 10K type strain sequencing project: providing services to taxonomists for standard genome sequencing and annotation.</title>
        <authorList>
            <consortium name="The Broad Institute Genomics Platform"/>
            <consortium name="The Broad Institute Genome Sequencing Center for Infectious Disease"/>
            <person name="Wu L."/>
            <person name="Ma J."/>
        </authorList>
    </citation>
    <scope>NUCLEOTIDE SEQUENCE [LARGE SCALE GENOMIC DNA]</scope>
    <source>
        <strain evidence="7">CCUG 62114</strain>
    </source>
</reference>
<dbReference type="Proteomes" id="UP001596997">
    <property type="component" value="Unassembled WGS sequence"/>
</dbReference>
<keyword evidence="1" id="KW-0001">2Fe-2S</keyword>
<keyword evidence="7" id="KW-1185">Reference proteome</keyword>
<evidence type="ECO:0000256" key="1">
    <source>
        <dbReference type="ARBA" id="ARBA00022714"/>
    </source>
</evidence>
<comment type="caution">
    <text evidence="6">The sequence shown here is derived from an EMBL/GenBank/DDBJ whole genome shotgun (WGS) entry which is preliminary data.</text>
</comment>
<evidence type="ECO:0000259" key="5">
    <source>
        <dbReference type="SMART" id="SM00704"/>
    </source>
</evidence>
<dbReference type="InterPro" id="IPR010693">
    <property type="entry name" value="Divergent_4Fe-4S_mono-cluster"/>
</dbReference>
<dbReference type="InterPro" id="IPR018967">
    <property type="entry name" value="FeS-contain_CDGSH-typ"/>
</dbReference>